<dbReference type="EMBL" id="GL883105">
    <property type="protein sequence ID" value="EGG07047.1"/>
    <property type="molecule type" value="Genomic_DNA"/>
</dbReference>
<dbReference type="RefSeq" id="XP_007409489.1">
    <property type="nucleotide sequence ID" value="XM_007409427.1"/>
</dbReference>
<feature type="chain" id="PRO_5003315204" evidence="2">
    <location>
        <begin position="19"/>
        <end position="252"/>
    </location>
</feature>
<dbReference type="GeneID" id="18934015"/>
<dbReference type="AlphaFoldDB" id="F4RK71"/>
<dbReference type="SUPFAM" id="SSF49482">
    <property type="entry name" value="Aromatic compound dioxygenase"/>
    <property type="match status" value="1"/>
</dbReference>
<accession>F4RK71</accession>
<dbReference type="Proteomes" id="UP000001072">
    <property type="component" value="Unassembled WGS sequence"/>
</dbReference>
<evidence type="ECO:0000313" key="3">
    <source>
        <dbReference type="EMBL" id="EGG07047.1"/>
    </source>
</evidence>
<dbReference type="Gene3D" id="2.60.130.10">
    <property type="entry name" value="Aromatic compound dioxygenase"/>
    <property type="match status" value="1"/>
</dbReference>
<keyword evidence="4" id="KW-1185">Reference proteome</keyword>
<name>F4RK71_MELLP</name>
<organism evidence="4">
    <name type="scientific">Melampsora larici-populina (strain 98AG31 / pathotype 3-4-7)</name>
    <name type="common">Poplar leaf rust fungus</name>
    <dbReference type="NCBI Taxonomy" id="747676"/>
    <lineage>
        <taxon>Eukaryota</taxon>
        <taxon>Fungi</taxon>
        <taxon>Dikarya</taxon>
        <taxon>Basidiomycota</taxon>
        <taxon>Pucciniomycotina</taxon>
        <taxon>Pucciniomycetes</taxon>
        <taxon>Pucciniales</taxon>
        <taxon>Melampsoraceae</taxon>
        <taxon>Melampsora</taxon>
    </lineage>
</organism>
<dbReference type="VEuPathDB" id="FungiDB:MELLADRAFT_85932"/>
<protein>
    <submittedName>
        <fullName evidence="3">Uncharacterized protein</fullName>
    </submittedName>
</protein>
<dbReference type="InterPro" id="IPR015889">
    <property type="entry name" value="Intradiol_dOase_core"/>
</dbReference>
<reference evidence="4" key="1">
    <citation type="journal article" date="2011" name="Proc. Natl. Acad. Sci. U.S.A.">
        <title>Obligate biotrophy features unraveled by the genomic analysis of rust fungi.</title>
        <authorList>
            <person name="Duplessis S."/>
            <person name="Cuomo C.A."/>
            <person name="Lin Y.-C."/>
            <person name="Aerts A."/>
            <person name="Tisserant E."/>
            <person name="Veneault-Fourrey C."/>
            <person name="Joly D.L."/>
            <person name="Hacquard S."/>
            <person name="Amselem J."/>
            <person name="Cantarel B.L."/>
            <person name="Chiu R."/>
            <person name="Coutinho P.M."/>
            <person name="Feau N."/>
            <person name="Field M."/>
            <person name="Frey P."/>
            <person name="Gelhaye E."/>
            <person name="Goldberg J."/>
            <person name="Grabherr M.G."/>
            <person name="Kodira C.D."/>
            <person name="Kohler A."/>
            <person name="Kuees U."/>
            <person name="Lindquist E.A."/>
            <person name="Lucas S.M."/>
            <person name="Mago R."/>
            <person name="Mauceli E."/>
            <person name="Morin E."/>
            <person name="Murat C."/>
            <person name="Pangilinan J.L."/>
            <person name="Park R."/>
            <person name="Pearson M."/>
            <person name="Quesneville H."/>
            <person name="Rouhier N."/>
            <person name="Sakthikumar S."/>
            <person name="Salamov A.A."/>
            <person name="Schmutz J."/>
            <person name="Selles B."/>
            <person name="Shapiro H."/>
            <person name="Tanguay P."/>
            <person name="Tuskan G.A."/>
            <person name="Henrissat B."/>
            <person name="Van de Peer Y."/>
            <person name="Rouze P."/>
            <person name="Ellis J.G."/>
            <person name="Dodds P.N."/>
            <person name="Schein J.E."/>
            <person name="Zhong S."/>
            <person name="Hamelin R.C."/>
            <person name="Grigoriev I.V."/>
            <person name="Szabo L.J."/>
            <person name="Martin F."/>
        </authorList>
    </citation>
    <scope>NUCLEOTIDE SEQUENCE [LARGE SCALE GENOMIC DNA]</scope>
    <source>
        <strain evidence="4">98AG31 / pathotype 3-4-7</strain>
    </source>
</reference>
<dbReference type="HOGENOM" id="CLU_1103002_0_0_1"/>
<proteinExistence type="predicted"/>
<evidence type="ECO:0000256" key="2">
    <source>
        <dbReference type="SAM" id="SignalP"/>
    </source>
</evidence>
<dbReference type="InParanoid" id="F4RK71"/>
<dbReference type="PANTHER" id="PTHR34315">
    <property type="match status" value="1"/>
</dbReference>
<dbReference type="GO" id="GO:0016702">
    <property type="term" value="F:oxidoreductase activity, acting on single donors with incorporation of molecular oxygen, incorporation of two atoms of oxygen"/>
    <property type="evidence" value="ECO:0007669"/>
    <property type="project" value="InterPro"/>
</dbReference>
<feature type="region of interest" description="Disordered" evidence="1">
    <location>
        <begin position="99"/>
        <end position="119"/>
    </location>
</feature>
<evidence type="ECO:0000313" key="4">
    <source>
        <dbReference type="Proteomes" id="UP000001072"/>
    </source>
</evidence>
<evidence type="ECO:0000256" key="1">
    <source>
        <dbReference type="SAM" id="MobiDB-lite"/>
    </source>
</evidence>
<sequence length="252" mass="28014">MRVLRLAVGFVCTATIRAIAPIDPRLNTDYRPGWTITPQIIQGDDYLKNIYIRSNLIEDPKESGVRLELAITLLDSVSCAPLENALVEIWSPDPHGVYPEEKADPQDCRNSSSRRGAIETNPEGVASFVTIFPGSQGGRPPHVNALIRTDWFEHNLNRTLDSDASWAVASVGQIFFPDRINSQVLNQSDYQTSFGTFSLQQSLETYNMVDLLDHMRSGGVVSNSNDPIFKAQSEVWQAQAGMISTDIKYGIR</sequence>
<dbReference type="PANTHER" id="PTHR34315:SF1">
    <property type="entry name" value="INTRADIOL RING-CLEAVAGE DIOXYGENASES DOMAIN-CONTAINING PROTEIN-RELATED"/>
    <property type="match status" value="1"/>
</dbReference>
<feature type="signal peptide" evidence="2">
    <location>
        <begin position="1"/>
        <end position="18"/>
    </location>
</feature>
<dbReference type="KEGG" id="mlr:MELLADRAFT_85932"/>
<gene>
    <name evidence="3" type="ORF">MELLADRAFT_85932</name>
</gene>
<dbReference type="OrthoDB" id="121380at2759"/>
<keyword evidence="2" id="KW-0732">Signal</keyword>
<dbReference type="GO" id="GO:0008199">
    <property type="term" value="F:ferric iron binding"/>
    <property type="evidence" value="ECO:0007669"/>
    <property type="project" value="InterPro"/>
</dbReference>